<dbReference type="InterPro" id="IPR036890">
    <property type="entry name" value="HATPase_C_sf"/>
</dbReference>
<dbReference type="PROSITE" id="PS50839">
    <property type="entry name" value="CHASE"/>
    <property type="match status" value="1"/>
</dbReference>
<dbReference type="CDD" id="cd00082">
    <property type="entry name" value="HisKA"/>
    <property type="match status" value="1"/>
</dbReference>
<dbReference type="SMART" id="SM01079">
    <property type="entry name" value="CHASE"/>
    <property type="match status" value="1"/>
</dbReference>
<feature type="transmembrane region" description="Helical" evidence="11">
    <location>
        <begin position="192"/>
        <end position="211"/>
    </location>
</feature>
<dbReference type="InterPro" id="IPR005467">
    <property type="entry name" value="His_kinase_dom"/>
</dbReference>
<dbReference type="InterPro" id="IPR042240">
    <property type="entry name" value="CHASE_sf"/>
</dbReference>
<dbReference type="InterPro" id="IPR036097">
    <property type="entry name" value="HisK_dim/P_sf"/>
</dbReference>
<dbReference type="Pfam" id="PF02518">
    <property type="entry name" value="HATPase_c"/>
    <property type="match status" value="1"/>
</dbReference>
<dbReference type="InterPro" id="IPR003594">
    <property type="entry name" value="HATPase_dom"/>
</dbReference>
<evidence type="ECO:0000256" key="2">
    <source>
        <dbReference type="ARBA" id="ARBA00004651"/>
    </source>
</evidence>
<evidence type="ECO:0000256" key="6">
    <source>
        <dbReference type="ARBA" id="ARBA00022679"/>
    </source>
</evidence>
<organism evidence="14 15">
    <name type="scientific">Dyella koreensis</name>
    <dbReference type="NCBI Taxonomy" id="311235"/>
    <lineage>
        <taxon>Bacteria</taxon>
        <taxon>Pseudomonadati</taxon>
        <taxon>Pseudomonadota</taxon>
        <taxon>Gammaproteobacteria</taxon>
        <taxon>Lysobacterales</taxon>
        <taxon>Rhodanobacteraceae</taxon>
        <taxon>Dyella</taxon>
    </lineage>
</organism>
<dbReference type="InterPro" id="IPR004358">
    <property type="entry name" value="Sig_transdc_His_kin-like_C"/>
</dbReference>
<feature type="transmembrane region" description="Helical" evidence="11">
    <location>
        <begin position="493"/>
        <end position="517"/>
    </location>
</feature>
<dbReference type="SMART" id="SM00388">
    <property type="entry name" value="HisKA"/>
    <property type="match status" value="1"/>
</dbReference>
<evidence type="ECO:0000313" key="14">
    <source>
        <dbReference type="EMBL" id="MFK2917197.1"/>
    </source>
</evidence>
<feature type="transmembrane region" description="Helical" evidence="11">
    <location>
        <begin position="6"/>
        <end position="28"/>
    </location>
</feature>
<dbReference type="InterPro" id="IPR003661">
    <property type="entry name" value="HisK_dim/P_dom"/>
</dbReference>
<feature type="transmembrane region" description="Helical" evidence="11">
    <location>
        <begin position="78"/>
        <end position="103"/>
    </location>
</feature>
<comment type="caution">
    <text evidence="14">The sequence shown here is derived from an EMBL/GenBank/DDBJ whole genome shotgun (WGS) entry which is preliminary data.</text>
</comment>
<evidence type="ECO:0000259" key="12">
    <source>
        <dbReference type="PROSITE" id="PS50109"/>
    </source>
</evidence>
<keyword evidence="6" id="KW-0808">Transferase</keyword>
<keyword evidence="8" id="KW-0418">Kinase</keyword>
<dbReference type="Proteomes" id="UP001620408">
    <property type="component" value="Unassembled WGS sequence"/>
</dbReference>
<keyword evidence="15" id="KW-1185">Reference proteome</keyword>
<dbReference type="SUPFAM" id="SSF47384">
    <property type="entry name" value="Homodimeric domain of signal transducing histidine kinase"/>
    <property type="match status" value="1"/>
</dbReference>
<keyword evidence="5" id="KW-0597">Phosphoprotein</keyword>
<feature type="domain" description="CHASE" evidence="13">
    <location>
        <begin position="255"/>
        <end position="479"/>
    </location>
</feature>
<sequence>MLRRYLLPNLLVAAAYYAAGRLGLLLAIPPGYATAVWPPSGIALACVMLWGYRVTPGVWVGSFLINAWTSLDTSSTAAILHSLSVPTLIATGAALQAATGTWLIRRFVGYRNLLIQDLDVVRILTLGGPLACIINASVGVGTLTFYRLVPLESAPFNWWTWWIGDSIGVLIFTPLVLIWAVRPRAVWLTRQITVSVPLALVFGLVVWLFFFTSNREQARMNAEFQSQGHDFSRALQEDMRKNLGALYALQAFYASVDHIDRRSFTSFAGRLLARRSGVQALEWAPLVRHADRADFEAKVRADGFPQFAITERAGGGSLVPADPQDTYVPIEYIVPFAGNKAAMGYAGTTEPSRLAAIQMAGDSGEPVATARVHLVQDAPGHHGLLVFLPCYATGMPIDTVAARRQALRGFMLAVLRIPDLMQDSLDAIETKGVLVRLLDSDAPEKDRVLYGADPAASEIKGGLEQSHTLDIAHRHWQLQLTLPAQYLTAHKSWQAWTLLAAGMLFTGLLGMFLLLIIGRTARLDELVAERTTELSALNHELAEEVRHREWLEMAAREQATKLAVSNKELEQFAYVASHDLQAPLRSVTSFATLLERRYKGRLGDDADEFLAAIRESVMDMRGLINDLLELSRVNSQSLAISVVSSQSIVERACQQLAEDIHAAHAKIDFQDLPMVRGDERTLTQLFQNLIGNGIKFQPKGASPRIDISVQRQGDEWQFAVHDNGIGISPEHQETIFLMFKRLHTAEQYPGTGIGLALCSKILQLHGSRLWVSSTPGHGATFYFSLSAVMAETRRELTSSR</sequence>
<dbReference type="RefSeq" id="WP_379985369.1">
    <property type="nucleotide sequence ID" value="NZ_JBHSHH010000005.1"/>
</dbReference>
<evidence type="ECO:0000256" key="3">
    <source>
        <dbReference type="ARBA" id="ARBA00012438"/>
    </source>
</evidence>
<dbReference type="SMART" id="SM00387">
    <property type="entry name" value="HATPase_c"/>
    <property type="match status" value="1"/>
</dbReference>
<proteinExistence type="predicted"/>
<keyword evidence="4" id="KW-1003">Cell membrane</keyword>
<dbReference type="Pfam" id="PF00512">
    <property type="entry name" value="HisKA"/>
    <property type="match status" value="1"/>
</dbReference>
<dbReference type="PROSITE" id="PS50109">
    <property type="entry name" value="HIS_KIN"/>
    <property type="match status" value="1"/>
</dbReference>
<dbReference type="PANTHER" id="PTHR43304:SF1">
    <property type="entry name" value="PAC DOMAIN-CONTAINING PROTEIN"/>
    <property type="match status" value="1"/>
</dbReference>
<comment type="subcellular location">
    <subcellularLocation>
        <location evidence="2">Cell membrane</location>
        <topology evidence="2">Multi-pass membrane protein</topology>
    </subcellularLocation>
</comment>
<reference evidence="14 15" key="1">
    <citation type="submission" date="2020-10" db="EMBL/GenBank/DDBJ databases">
        <title>Phylogeny of dyella-like bacteria.</title>
        <authorList>
            <person name="Fu J."/>
        </authorList>
    </citation>
    <scope>NUCLEOTIDE SEQUENCE [LARGE SCALE GENOMIC DNA]</scope>
    <source>
        <strain evidence="14 15">BB4</strain>
    </source>
</reference>
<dbReference type="InterPro" id="IPR007895">
    <property type="entry name" value="MASE1"/>
</dbReference>
<evidence type="ECO:0000256" key="1">
    <source>
        <dbReference type="ARBA" id="ARBA00000085"/>
    </source>
</evidence>
<evidence type="ECO:0000313" key="15">
    <source>
        <dbReference type="Proteomes" id="UP001620408"/>
    </source>
</evidence>
<feature type="transmembrane region" description="Helical" evidence="11">
    <location>
        <begin position="158"/>
        <end position="180"/>
    </location>
</feature>
<protein>
    <recommendedName>
        <fullName evidence="3">histidine kinase</fullName>
        <ecNumber evidence="3">2.7.13.3</ecNumber>
    </recommendedName>
</protein>
<dbReference type="EMBL" id="JADIKD010000009">
    <property type="protein sequence ID" value="MFK2917197.1"/>
    <property type="molecule type" value="Genomic_DNA"/>
</dbReference>
<name>A0ABW8K5F3_9GAMM</name>
<keyword evidence="10 11" id="KW-0472">Membrane</keyword>
<accession>A0ABW8K5F3</accession>
<evidence type="ECO:0000256" key="4">
    <source>
        <dbReference type="ARBA" id="ARBA00022475"/>
    </source>
</evidence>
<feature type="transmembrane region" description="Helical" evidence="11">
    <location>
        <begin position="123"/>
        <end position="146"/>
    </location>
</feature>
<dbReference type="Gene3D" id="1.10.287.130">
    <property type="match status" value="1"/>
</dbReference>
<dbReference type="SUPFAM" id="SSF55874">
    <property type="entry name" value="ATPase domain of HSP90 chaperone/DNA topoisomerase II/histidine kinase"/>
    <property type="match status" value="1"/>
</dbReference>
<evidence type="ECO:0000256" key="7">
    <source>
        <dbReference type="ARBA" id="ARBA00022692"/>
    </source>
</evidence>
<dbReference type="InterPro" id="IPR006189">
    <property type="entry name" value="CHASE_dom"/>
</dbReference>
<keyword evidence="9 11" id="KW-1133">Transmembrane helix</keyword>
<evidence type="ECO:0000259" key="13">
    <source>
        <dbReference type="PROSITE" id="PS50839"/>
    </source>
</evidence>
<dbReference type="PANTHER" id="PTHR43304">
    <property type="entry name" value="PHYTOCHROME-LIKE PROTEIN CPH1"/>
    <property type="match status" value="1"/>
</dbReference>
<comment type="catalytic activity">
    <reaction evidence="1">
        <text>ATP + protein L-histidine = ADP + protein N-phospho-L-histidine.</text>
        <dbReference type="EC" id="2.7.13.3"/>
    </reaction>
</comment>
<evidence type="ECO:0000256" key="8">
    <source>
        <dbReference type="ARBA" id="ARBA00022777"/>
    </source>
</evidence>
<evidence type="ECO:0000256" key="11">
    <source>
        <dbReference type="SAM" id="Phobius"/>
    </source>
</evidence>
<dbReference type="Pfam" id="PF03924">
    <property type="entry name" value="CHASE"/>
    <property type="match status" value="1"/>
</dbReference>
<dbReference type="PRINTS" id="PR00344">
    <property type="entry name" value="BCTRLSENSOR"/>
</dbReference>
<gene>
    <name evidence="14" type="ORF">ISS97_07975</name>
</gene>
<dbReference type="Pfam" id="PF05231">
    <property type="entry name" value="MASE1"/>
    <property type="match status" value="1"/>
</dbReference>
<evidence type="ECO:0000256" key="9">
    <source>
        <dbReference type="ARBA" id="ARBA00022989"/>
    </source>
</evidence>
<dbReference type="InterPro" id="IPR052162">
    <property type="entry name" value="Sensor_kinase/Photoreceptor"/>
</dbReference>
<evidence type="ECO:0000256" key="5">
    <source>
        <dbReference type="ARBA" id="ARBA00022553"/>
    </source>
</evidence>
<dbReference type="Gene3D" id="3.30.450.350">
    <property type="entry name" value="CHASE domain"/>
    <property type="match status" value="1"/>
</dbReference>
<dbReference type="EC" id="2.7.13.3" evidence="3"/>
<dbReference type="Gene3D" id="3.30.565.10">
    <property type="entry name" value="Histidine kinase-like ATPase, C-terminal domain"/>
    <property type="match status" value="1"/>
</dbReference>
<feature type="domain" description="Histidine kinase" evidence="12">
    <location>
        <begin position="575"/>
        <end position="789"/>
    </location>
</feature>
<keyword evidence="7 11" id="KW-0812">Transmembrane</keyword>
<evidence type="ECO:0000256" key="10">
    <source>
        <dbReference type="ARBA" id="ARBA00023136"/>
    </source>
</evidence>